<dbReference type="CDD" id="cd00030">
    <property type="entry name" value="C2"/>
    <property type="match status" value="1"/>
</dbReference>
<feature type="region of interest" description="Disordered" evidence="1">
    <location>
        <begin position="699"/>
        <end position="748"/>
    </location>
</feature>
<dbReference type="Proteomes" id="UP000664132">
    <property type="component" value="Unassembled WGS sequence"/>
</dbReference>
<keyword evidence="4" id="KW-1185">Reference proteome</keyword>
<dbReference type="InterPro" id="IPR035892">
    <property type="entry name" value="C2_domain_sf"/>
</dbReference>
<dbReference type="Pfam" id="PF00168">
    <property type="entry name" value="C2"/>
    <property type="match status" value="1"/>
</dbReference>
<dbReference type="Gene3D" id="2.60.40.150">
    <property type="entry name" value="C2 domain"/>
    <property type="match status" value="1"/>
</dbReference>
<proteinExistence type="predicted"/>
<comment type="caution">
    <text evidence="3">The sequence shown here is derived from an EMBL/GenBank/DDBJ whole genome shotgun (WGS) entry which is preliminary data.</text>
</comment>
<gene>
    <name evidence="3" type="ORF">IFR04_002162</name>
</gene>
<evidence type="ECO:0000313" key="3">
    <source>
        <dbReference type="EMBL" id="KAG4424629.1"/>
    </source>
</evidence>
<evidence type="ECO:0000256" key="1">
    <source>
        <dbReference type="SAM" id="MobiDB-lite"/>
    </source>
</evidence>
<reference evidence="3" key="1">
    <citation type="submission" date="2021-02" db="EMBL/GenBank/DDBJ databases">
        <title>Genome sequence Cadophora malorum strain M34.</title>
        <authorList>
            <person name="Stefanovic E."/>
            <person name="Vu D."/>
            <person name="Scully C."/>
            <person name="Dijksterhuis J."/>
            <person name="Roader J."/>
            <person name="Houbraken J."/>
        </authorList>
    </citation>
    <scope>NUCLEOTIDE SEQUENCE</scope>
    <source>
        <strain evidence="3">M34</strain>
    </source>
</reference>
<name>A0A8H8BUY1_9HELO</name>
<evidence type="ECO:0000313" key="4">
    <source>
        <dbReference type="Proteomes" id="UP000664132"/>
    </source>
</evidence>
<dbReference type="InterPro" id="IPR000008">
    <property type="entry name" value="C2_dom"/>
</dbReference>
<protein>
    <recommendedName>
        <fullName evidence="2">C2 domain-containing protein</fullName>
    </recommendedName>
</protein>
<dbReference type="OrthoDB" id="3470276at2759"/>
<sequence length="748" mass="83302">MSQSPSRDLSDLIEQAWKKYRVLSQAPPQLKPLSDAVLSLVGVLRLTLDVVQDCQLSATDQWVINTQNEACRQVFEQLDGSIYSLRSSQVSSDAVATIKEKVLDQVSRLSSYLEVLQGPLKQKISSALSNIPDIQIVAGNWEDLQAELQKLDIPESLAQNSFFFIDNWLKDNIIGSSDAIESPDDAGGAKTVLSRDLAAVNVNDDDEELPGYSPGAKPGTIEEKVQSLEQTSIVMSHSEPIESMATTSKAPPAYTFEEGHDEQVDQDFNKYIQDAVDAEASRRTIKRLQNPDAGPRTYSWLPKSMHAQYKGRGDIISLLEPNSFSVMAHETAPRCNEEIERLMSLLRVTFEHKNLSQSAGVVNDAFRCLDSMSKAVSKFMLLQDQHAPVSLAFSDMDALDFEYSTAAALDDGHQFPAQEFEFCQKSYYRLLTYIMGILEAFSYIFQGRTYISRSHHELEFLWKDKKMNIRSAWIDKQLAAWDDVENAVLYVRDWRAVRPVIRSEALRALRDWNTAERMLSGSEVDDIIEMTIISATGLPKSTFGKPNLLVKLVLFVATRVGQMRVLELKTDVFPKSQDPVWNKLFSITLPKNSKWIDVEIYDRVAGIESQIGRVRILFSFIPGVEASFANKSLIYGLDEELEFPISLIGKGKQVRPPMIKLGLRWAGRQAKLEEAGIISSPPGKMFKPSLTGIPMSQEEREAMTLAPPSPPRASNLSSLSEASGASGRVGASSNHLLRHTVSHASSSG</sequence>
<dbReference type="AlphaFoldDB" id="A0A8H8BUY1"/>
<dbReference type="SUPFAM" id="SSF49562">
    <property type="entry name" value="C2 domain (Calcium/lipid-binding domain, CaLB)"/>
    <property type="match status" value="1"/>
</dbReference>
<dbReference type="PROSITE" id="PS50004">
    <property type="entry name" value="C2"/>
    <property type="match status" value="1"/>
</dbReference>
<dbReference type="EMBL" id="JAFJYH010000018">
    <property type="protein sequence ID" value="KAG4424629.1"/>
    <property type="molecule type" value="Genomic_DNA"/>
</dbReference>
<feature type="domain" description="C2" evidence="2">
    <location>
        <begin position="513"/>
        <end position="633"/>
    </location>
</feature>
<accession>A0A8H8BUY1</accession>
<evidence type="ECO:0000259" key="2">
    <source>
        <dbReference type="PROSITE" id="PS50004"/>
    </source>
</evidence>
<feature type="compositionally biased region" description="Low complexity" evidence="1">
    <location>
        <begin position="713"/>
        <end position="733"/>
    </location>
</feature>
<organism evidence="3 4">
    <name type="scientific">Cadophora malorum</name>
    <dbReference type="NCBI Taxonomy" id="108018"/>
    <lineage>
        <taxon>Eukaryota</taxon>
        <taxon>Fungi</taxon>
        <taxon>Dikarya</taxon>
        <taxon>Ascomycota</taxon>
        <taxon>Pezizomycotina</taxon>
        <taxon>Leotiomycetes</taxon>
        <taxon>Helotiales</taxon>
        <taxon>Ploettnerulaceae</taxon>
        <taxon>Cadophora</taxon>
    </lineage>
</organism>
<dbReference type="SMART" id="SM00239">
    <property type="entry name" value="C2"/>
    <property type="match status" value="1"/>
</dbReference>